<accession>A0ABQ4T7F8</accession>
<proteinExistence type="inferred from homology"/>
<evidence type="ECO:0000259" key="6">
    <source>
        <dbReference type="PROSITE" id="PS51677"/>
    </source>
</evidence>
<evidence type="ECO:0000256" key="5">
    <source>
        <dbReference type="ARBA" id="ARBA00032976"/>
    </source>
</evidence>
<dbReference type="PROSITE" id="PS51677">
    <property type="entry name" value="NODB"/>
    <property type="match status" value="1"/>
</dbReference>
<comment type="caution">
    <text evidence="7">The sequence shown here is derived from an EMBL/GenBank/DDBJ whole genome shotgun (WGS) entry which is preliminary data.</text>
</comment>
<evidence type="ECO:0000256" key="1">
    <source>
        <dbReference type="ARBA" id="ARBA00003236"/>
    </source>
</evidence>
<gene>
    <name evidence="7" type="ORF">LKMONMHP_1345</name>
</gene>
<dbReference type="PANTHER" id="PTHR34216">
    <property type="match status" value="1"/>
</dbReference>
<dbReference type="CDD" id="cd10967">
    <property type="entry name" value="CE4_GLA_like_6s"/>
    <property type="match status" value="1"/>
</dbReference>
<sequence length="256" mass="27718">MGPLPREARHWPSQLRARLAHRVAMHVAGSTVLLKGREPLVSLTFDDVPDSACTTGVNLLEAYGAKGTFYIAGKLVDTPSEHWRNAGADRLAALHRAGHEIGCHTESHAFVPMLGGRGFAGEVSRNRATLRSFGVGLEPRSFAFPYGYGSVSAKRVVRDVFATGRSIIPGVNAGRVDRCFLRANPLIDGALDAGEIDRLMDEALAKRGWLIFYGHDVTPAPSPYGCRPELLEAVLRAASARGIACVTMDEARRRAF</sequence>
<dbReference type="Gene3D" id="3.20.20.370">
    <property type="entry name" value="Glycoside hydrolase/deacetylase"/>
    <property type="match status" value="1"/>
</dbReference>
<evidence type="ECO:0000256" key="3">
    <source>
        <dbReference type="ARBA" id="ARBA00020071"/>
    </source>
</evidence>
<evidence type="ECO:0000313" key="7">
    <source>
        <dbReference type="EMBL" id="GJE26494.1"/>
    </source>
</evidence>
<dbReference type="PANTHER" id="PTHR34216:SF11">
    <property type="entry name" value="CHITOOLIGOSACCHARIDE DEACETYLASE"/>
    <property type="match status" value="1"/>
</dbReference>
<comment type="similarity">
    <text evidence="2">Belongs to the polysaccharide deacetylase family.</text>
</comment>
<keyword evidence="4" id="KW-0732">Signal</keyword>
<dbReference type="SUPFAM" id="SSF88713">
    <property type="entry name" value="Glycoside hydrolase/deacetylase"/>
    <property type="match status" value="1"/>
</dbReference>
<keyword evidence="8" id="KW-1185">Reference proteome</keyword>
<dbReference type="RefSeq" id="WP_238310478.1">
    <property type="nucleotide sequence ID" value="NZ_BPQV01000003.1"/>
</dbReference>
<dbReference type="InterPro" id="IPR002509">
    <property type="entry name" value="NODB_dom"/>
</dbReference>
<dbReference type="InterPro" id="IPR011330">
    <property type="entry name" value="Glyco_hydro/deAcase_b/a-brl"/>
</dbReference>
<name>A0ABQ4T7F8_METOR</name>
<feature type="domain" description="NodB homology" evidence="6">
    <location>
        <begin position="39"/>
        <end position="256"/>
    </location>
</feature>
<dbReference type="Proteomes" id="UP001055156">
    <property type="component" value="Unassembled WGS sequence"/>
</dbReference>
<evidence type="ECO:0000313" key="8">
    <source>
        <dbReference type="Proteomes" id="UP001055156"/>
    </source>
</evidence>
<reference evidence="7" key="2">
    <citation type="submission" date="2021-08" db="EMBL/GenBank/DDBJ databases">
        <authorList>
            <person name="Tani A."/>
            <person name="Ola A."/>
            <person name="Ogura Y."/>
            <person name="Katsura K."/>
            <person name="Hayashi T."/>
        </authorList>
    </citation>
    <scope>NUCLEOTIDE SEQUENCE</scope>
    <source>
        <strain evidence="7">NBRC 15689</strain>
    </source>
</reference>
<evidence type="ECO:0000256" key="2">
    <source>
        <dbReference type="ARBA" id="ARBA00010973"/>
    </source>
</evidence>
<dbReference type="EMBL" id="BPQV01000003">
    <property type="protein sequence ID" value="GJE26494.1"/>
    <property type="molecule type" value="Genomic_DNA"/>
</dbReference>
<dbReference type="Pfam" id="PF01522">
    <property type="entry name" value="Polysacc_deac_1"/>
    <property type="match status" value="1"/>
</dbReference>
<comment type="function">
    <text evidence="1">Is involved in generating a small heat-stable compound (Nod), an acylated oligomer of N-acetylglucosamine, that stimulates mitosis in various plant protoplasts.</text>
</comment>
<organism evidence="7 8">
    <name type="scientific">Methylobacterium organophilum</name>
    <dbReference type="NCBI Taxonomy" id="410"/>
    <lineage>
        <taxon>Bacteria</taxon>
        <taxon>Pseudomonadati</taxon>
        <taxon>Pseudomonadota</taxon>
        <taxon>Alphaproteobacteria</taxon>
        <taxon>Hyphomicrobiales</taxon>
        <taxon>Methylobacteriaceae</taxon>
        <taxon>Methylobacterium</taxon>
    </lineage>
</organism>
<evidence type="ECO:0000256" key="4">
    <source>
        <dbReference type="ARBA" id="ARBA00022729"/>
    </source>
</evidence>
<dbReference type="InterPro" id="IPR051398">
    <property type="entry name" value="Polysacch_Deacetylase"/>
</dbReference>
<reference evidence="7" key="1">
    <citation type="journal article" date="2021" name="Front. Microbiol.">
        <title>Comprehensive Comparative Genomics and Phenotyping of Methylobacterium Species.</title>
        <authorList>
            <person name="Alessa O."/>
            <person name="Ogura Y."/>
            <person name="Fujitani Y."/>
            <person name="Takami H."/>
            <person name="Hayashi T."/>
            <person name="Sahin N."/>
            <person name="Tani A."/>
        </authorList>
    </citation>
    <scope>NUCLEOTIDE SEQUENCE</scope>
    <source>
        <strain evidence="7">NBRC 15689</strain>
    </source>
</reference>
<protein>
    <recommendedName>
        <fullName evidence="3">Chitooligosaccharide deacetylase</fullName>
    </recommendedName>
    <alternativeName>
        <fullName evidence="5">Nodulation protein B</fullName>
    </alternativeName>
</protein>